<dbReference type="RefSeq" id="XP_007713628.1">
    <property type="nucleotide sequence ID" value="XM_007715438.1"/>
</dbReference>
<protein>
    <submittedName>
        <fullName evidence="1">Uncharacterized protein</fullName>
    </submittedName>
</protein>
<evidence type="ECO:0000313" key="1">
    <source>
        <dbReference type="EMBL" id="EUC32100.1"/>
    </source>
</evidence>
<reference evidence="1 2" key="1">
    <citation type="journal article" date="2013" name="PLoS Genet.">
        <title>Comparative genome structure, secondary metabolite, and effector coding capacity across Cochliobolus pathogens.</title>
        <authorList>
            <person name="Condon B.J."/>
            <person name="Leng Y."/>
            <person name="Wu D."/>
            <person name="Bushley K.E."/>
            <person name="Ohm R.A."/>
            <person name="Otillar R."/>
            <person name="Martin J."/>
            <person name="Schackwitz W."/>
            <person name="Grimwood J."/>
            <person name="MohdZainudin N."/>
            <person name="Xue C."/>
            <person name="Wang R."/>
            <person name="Manning V.A."/>
            <person name="Dhillon B."/>
            <person name="Tu Z.J."/>
            <person name="Steffenson B.J."/>
            <person name="Salamov A."/>
            <person name="Sun H."/>
            <person name="Lowry S."/>
            <person name="LaButti K."/>
            <person name="Han J."/>
            <person name="Copeland A."/>
            <person name="Lindquist E."/>
            <person name="Barry K."/>
            <person name="Schmutz J."/>
            <person name="Baker S.E."/>
            <person name="Ciuffetti L.M."/>
            <person name="Grigoriev I.V."/>
            <person name="Zhong S."/>
            <person name="Turgeon B.G."/>
        </authorList>
    </citation>
    <scope>NUCLEOTIDE SEQUENCE [LARGE SCALE GENOMIC DNA]</scope>
    <source>
        <strain evidence="1 2">26-R-13</strain>
    </source>
</reference>
<dbReference type="KEGG" id="bze:COCCADRAFT_99619"/>
<proteinExistence type="predicted"/>
<dbReference type="HOGENOM" id="CLU_2996225_0_0_1"/>
<accession>W6Y393</accession>
<sequence>MHVIWNSRAAAQVVPRQAWPYLSRRLLFLLLSRPAAFSSPAADQALWIDEYARTYGH</sequence>
<organism evidence="1 2">
    <name type="scientific">Cochliobolus carbonum (strain 26-R-13)</name>
    <name type="common">Maize leaf spot fungus</name>
    <name type="synonym">Bipolaris zeicola</name>
    <dbReference type="NCBI Taxonomy" id="930089"/>
    <lineage>
        <taxon>Eukaryota</taxon>
        <taxon>Fungi</taxon>
        <taxon>Dikarya</taxon>
        <taxon>Ascomycota</taxon>
        <taxon>Pezizomycotina</taxon>
        <taxon>Dothideomycetes</taxon>
        <taxon>Pleosporomycetidae</taxon>
        <taxon>Pleosporales</taxon>
        <taxon>Pleosporineae</taxon>
        <taxon>Pleosporaceae</taxon>
        <taxon>Bipolaris</taxon>
    </lineage>
</organism>
<dbReference type="GeneID" id="19154837"/>
<keyword evidence="2" id="KW-1185">Reference proteome</keyword>
<name>W6Y393_COCC2</name>
<dbReference type="Proteomes" id="UP000053841">
    <property type="component" value="Unassembled WGS sequence"/>
</dbReference>
<evidence type="ECO:0000313" key="2">
    <source>
        <dbReference type="Proteomes" id="UP000053841"/>
    </source>
</evidence>
<dbReference type="AlphaFoldDB" id="W6Y393"/>
<dbReference type="EMBL" id="KI964642">
    <property type="protein sequence ID" value="EUC32100.1"/>
    <property type="molecule type" value="Genomic_DNA"/>
</dbReference>
<gene>
    <name evidence="1" type="ORF">COCCADRAFT_99619</name>
</gene>